<feature type="compositionally biased region" description="Low complexity" evidence="1">
    <location>
        <begin position="466"/>
        <end position="475"/>
    </location>
</feature>
<dbReference type="InterPro" id="IPR050951">
    <property type="entry name" value="Retrovirus_Pol_polyprotein"/>
</dbReference>
<dbReference type="Proteomes" id="UP000683360">
    <property type="component" value="Unassembled WGS sequence"/>
</dbReference>
<name>A0A8S3SFF3_MYTED</name>
<feature type="region of interest" description="Disordered" evidence="1">
    <location>
        <begin position="431"/>
        <end position="475"/>
    </location>
</feature>
<dbReference type="GO" id="GO:0015074">
    <property type="term" value="P:DNA integration"/>
    <property type="evidence" value="ECO:0007669"/>
    <property type="project" value="InterPro"/>
</dbReference>
<feature type="compositionally biased region" description="Polar residues" evidence="1">
    <location>
        <begin position="287"/>
        <end position="307"/>
    </location>
</feature>
<organism evidence="3 4">
    <name type="scientific">Mytilus edulis</name>
    <name type="common">Blue mussel</name>
    <dbReference type="NCBI Taxonomy" id="6550"/>
    <lineage>
        <taxon>Eukaryota</taxon>
        <taxon>Metazoa</taxon>
        <taxon>Spiralia</taxon>
        <taxon>Lophotrochozoa</taxon>
        <taxon>Mollusca</taxon>
        <taxon>Bivalvia</taxon>
        <taxon>Autobranchia</taxon>
        <taxon>Pteriomorphia</taxon>
        <taxon>Mytilida</taxon>
        <taxon>Mytiloidea</taxon>
        <taxon>Mytilidae</taxon>
        <taxon>Mytilinae</taxon>
        <taxon>Mytilus</taxon>
    </lineage>
</organism>
<sequence>MQDSIIKIVRQWKVDLDVKPQWQEISHLSKIHKAYLAQWDRLVVVDGILYRKWINTIINTQSLQYILPHTFRCEVLKLLHDDTSAGHMGIKRTSARVRHRFYWVGYQTFVDKYCQRCIECQKRKGPSKGTRASIKTYVVGESMDRVAIDLLGPIPQTYNGNRYLMVITYYFTRYAEAYPIPNIYASTVADKMVTEFICRYGVPTQIHTDQGSQFTSDLFLQLCKLLHIDKTRIAPFTHKVLGCADDKYRLRQHETSRHSYHQFYPGDTPRHTGSLKSSVEREERTFPSRSQPAHTYPSTSTSPRQSEATIRQITALLDEQMPDFAELLNEPRTPSPMKRLRNEETTSILFVPSDNLFSKYLEPTFSISPEPFKDPTCMTYSPSDQPFISRSETPLPSVCTPTNPTVSPEPAAPINTPLDLTKTITPVYIESTNDEPMDLSKSSTTLLPTTSPEPLPLPSPVPVPSSLPSQSSETPLDLTINSYKTIQPAEIDCTLPTYQWNKSKEIKVDLPDYNDISLDPRLFFAGAPSSYLKHPLAKTLQEQINLCRKTRASHTI</sequence>
<dbReference type="EMBL" id="CAJPWZ010001634">
    <property type="protein sequence ID" value="CAG2219618.1"/>
    <property type="molecule type" value="Genomic_DNA"/>
</dbReference>
<dbReference type="InterPro" id="IPR041588">
    <property type="entry name" value="Integrase_H2C2"/>
</dbReference>
<dbReference type="Pfam" id="PF00665">
    <property type="entry name" value="rve"/>
    <property type="match status" value="1"/>
</dbReference>
<feature type="domain" description="Integrase catalytic" evidence="2">
    <location>
        <begin position="122"/>
        <end position="311"/>
    </location>
</feature>
<evidence type="ECO:0000313" key="3">
    <source>
        <dbReference type="EMBL" id="CAG2219618.1"/>
    </source>
</evidence>
<protein>
    <recommendedName>
        <fullName evidence="2">Integrase catalytic domain-containing protein</fullName>
    </recommendedName>
</protein>
<dbReference type="FunFam" id="1.10.340.70:FF:000001">
    <property type="entry name" value="Retrovirus-related Pol polyprotein from transposon gypsy-like Protein"/>
    <property type="match status" value="1"/>
</dbReference>
<feature type="compositionally biased region" description="Low complexity" evidence="1">
    <location>
        <begin position="439"/>
        <end position="450"/>
    </location>
</feature>
<dbReference type="PANTHER" id="PTHR37984">
    <property type="entry name" value="PROTEIN CBG26694"/>
    <property type="match status" value="1"/>
</dbReference>
<reference evidence="3" key="1">
    <citation type="submission" date="2021-03" db="EMBL/GenBank/DDBJ databases">
        <authorList>
            <person name="Bekaert M."/>
        </authorList>
    </citation>
    <scope>NUCLEOTIDE SEQUENCE</scope>
</reference>
<dbReference type="AlphaFoldDB" id="A0A8S3SFF3"/>
<evidence type="ECO:0000313" key="4">
    <source>
        <dbReference type="Proteomes" id="UP000683360"/>
    </source>
</evidence>
<feature type="region of interest" description="Disordered" evidence="1">
    <location>
        <begin position="396"/>
        <end position="417"/>
    </location>
</feature>
<dbReference type="Pfam" id="PF17921">
    <property type="entry name" value="Integrase_H2C2"/>
    <property type="match status" value="1"/>
</dbReference>
<comment type="caution">
    <text evidence="3">The sequence shown here is derived from an EMBL/GenBank/DDBJ whole genome shotgun (WGS) entry which is preliminary data.</text>
</comment>
<dbReference type="PANTHER" id="PTHR37984:SF15">
    <property type="entry name" value="INTEGRASE CATALYTIC DOMAIN-CONTAINING PROTEIN"/>
    <property type="match status" value="1"/>
</dbReference>
<dbReference type="InterPro" id="IPR012337">
    <property type="entry name" value="RNaseH-like_sf"/>
</dbReference>
<gene>
    <name evidence="3" type="ORF">MEDL_33147</name>
</gene>
<dbReference type="InterPro" id="IPR001584">
    <property type="entry name" value="Integrase_cat-core"/>
</dbReference>
<dbReference type="OrthoDB" id="6195104at2759"/>
<evidence type="ECO:0000256" key="1">
    <source>
        <dbReference type="SAM" id="MobiDB-lite"/>
    </source>
</evidence>
<dbReference type="PROSITE" id="PS50994">
    <property type="entry name" value="INTEGRASE"/>
    <property type="match status" value="1"/>
</dbReference>
<keyword evidence="4" id="KW-1185">Reference proteome</keyword>
<dbReference type="InterPro" id="IPR036397">
    <property type="entry name" value="RNaseH_sf"/>
</dbReference>
<feature type="region of interest" description="Disordered" evidence="1">
    <location>
        <begin position="260"/>
        <end position="307"/>
    </location>
</feature>
<feature type="compositionally biased region" description="Polar residues" evidence="1">
    <location>
        <begin position="396"/>
        <end position="406"/>
    </location>
</feature>
<evidence type="ECO:0000259" key="2">
    <source>
        <dbReference type="PROSITE" id="PS50994"/>
    </source>
</evidence>
<feature type="compositionally biased region" description="Pro residues" evidence="1">
    <location>
        <begin position="451"/>
        <end position="465"/>
    </location>
</feature>
<dbReference type="Gene3D" id="3.30.420.10">
    <property type="entry name" value="Ribonuclease H-like superfamily/Ribonuclease H"/>
    <property type="match status" value="1"/>
</dbReference>
<proteinExistence type="predicted"/>
<dbReference type="Gene3D" id="1.10.340.70">
    <property type="match status" value="1"/>
</dbReference>
<accession>A0A8S3SFF3</accession>
<dbReference type="GO" id="GO:0003676">
    <property type="term" value="F:nucleic acid binding"/>
    <property type="evidence" value="ECO:0007669"/>
    <property type="project" value="InterPro"/>
</dbReference>
<dbReference type="SUPFAM" id="SSF53098">
    <property type="entry name" value="Ribonuclease H-like"/>
    <property type="match status" value="1"/>
</dbReference>